<evidence type="ECO:0000313" key="2">
    <source>
        <dbReference type="EMBL" id="GDY49563.1"/>
    </source>
</evidence>
<keyword evidence="3" id="KW-1185">Reference proteome</keyword>
<dbReference type="Proteomes" id="UP000301309">
    <property type="component" value="Unassembled WGS sequence"/>
</dbReference>
<sequence length="190" mass="20943">MAVRGLVAAASRPHRAVTAAMAALLLTDHAVRVRATRPGSVWSSREGASRELYRAQQVTRSSWTAMTRTIPGTRGWTNASPTGQPARSVPANMKASRDPDCAVKKARVEHLYAIADGEVIPEEGEPEVVFCMDEFGLLNLQPHSGRQWAERGGKGRDPDREPRPRRRATYTRPHGVRHLFAAYDLVAHSD</sequence>
<feature type="region of interest" description="Disordered" evidence="1">
    <location>
        <begin position="145"/>
        <end position="173"/>
    </location>
</feature>
<organism evidence="2 3">
    <name type="scientific">Streptomyces violaceusniger</name>
    <dbReference type="NCBI Taxonomy" id="68280"/>
    <lineage>
        <taxon>Bacteria</taxon>
        <taxon>Bacillati</taxon>
        <taxon>Actinomycetota</taxon>
        <taxon>Actinomycetes</taxon>
        <taxon>Kitasatosporales</taxon>
        <taxon>Streptomycetaceae</taxon>
        <taxon>Streptomyces</taxon>
        <taxon>Streptomyces violaceusniger group</taxon>
    </lineage>
</organism>
<feature type="compositionally biased region" description="Basic residues" evidence="1">
    <location>
        <begin position="163"/>
        <end position="173"/>
    </location>
</feature>
<evidence type="ECO:0000256" key="1">
    <source>
        <dbReference type="SAM" id="MobiDB-lite"/>
    </source>
</evidence>
<evidence type="ECO:0008006" key="4">
    <source>
        <dbReference type="Google" id="ProtNLM"/>
    </source>
</evidence>
<reference evidence="2 3" key="1">
    <citation type="journal article" date="2020" name="Int. J. Syst. Evol. Microbiol.">
        <title>Reclassification of Streptomyces castelarensis and Streptomyces sporoclivatus as later heterotypic synonyms of Streptomyces antimycoticus.</title>
        <authorList>
            <person name="Komaki H."/>
            <person name="Tamura T."/>
        </authorList>
    </citation>
    <scope>NUCLEOTIDE SEQUENCE [LARGE SCALE GENOMIC DNA]</scope>
    <source>
        <strain evidence="2 3">NBRC 13459</strain>
    </source>
</reference>
<name>A0A4D4KUP6_STRVO</name>
<feature type="compositionally biased region" description="Basic and acidic residues" evidence="1">
    <location>
        <begin position="148"/>
        <end position="162"/>
    </location>
</feature>
<accession>A0A4D4KUP6</accession>
<protein>
    <recommendedName>
        <fullName evidence="4">Tc1-like transposase DDE domain-containing protein</fullName>
    </recommendedName>
</protein>
<gene>
    <name evidence="2" type="ORF">SVIO_001860</name>
</gene>
<dbReference type="AlphaFoldDB" id="A0A4D4KUP6"/>
<comment type="caution">
    <text evidence="2">The sequence shown here is derived from an EMBL/GenBank/DDBJ whole genome shotgun (WGS) entry which is preliminary data.</text>
</comment>
<evidence type="ECO:0000313" key="3">
    <source>
        <dbReference type="Proteomes" id="UP000301309"/>
    </source>
</evidence>
<dbReference type="EMBL" id="BJHW01000001">
    <property type="protein sequence ID" value="GDY49563.1"/>
    <property type="molecule type" value="Genomic_DNA"/>
</dbReference>
<proteinExistence type="predicted"/>
<feature type="compositionally biased region" description="Polar residues" evidence="1">
    <location>
        <begin position="75"/>
        <end position="85"/>
    </location>
</feature>
<feature type="region of interest" description="Disordered" evidence="1">
    <location>
        <begin position="70"/>
        <end position="97"/>
    </location>
</feature>